<name>A0AAW0WVT3_CHEQU</name>
<keyword evidence="2" id="KW-0812">Transmembrane</keyword>
<feature type="region of interest" description="Disordered" evidence="1">
    <location>
        <begin position="649"/>
        <end position="675"/>
    </location>
</feature>
<keyword evidence="2" id="KW-1133">Transmembrane helix</keyword>
<keyword evidence="2" id="KW-0472">Membrane</keyword>
<sequence length="717" mass="79026">KTFTMVPRHLLCFLITAADLAVSQPGSVAEDAGYSDSEGSTESSSESASTNHATRQDVNAKTANFNTSPAVASPPSSLPESSVVSTLLPPFTLISSTSRLTSSQGNSDTLSTAVIPTGAVTQAYTPDDRSSMLIRGDLPPFTESEERLEDISGLLFSPRADVIFTPNNEPPESTPKTTEESLRDVMPSQDLEVEITVPTSTVAMNDNTIDLTSMKEYNDVTVAISTITKFMATTITDFDLREESFTETVTENSKFVATDLFTDSVTSHTSLSRELQSSWVWFFIVLRGNCLLINMDNSNVLVSDFITSFTLLLLYNKDNIVVNSLTCSGDTMNVNMSVGSASSPNFEEDLKTLLSHKNLRIDLHNASFYIESYETKRTLIFETKSDLEKEHFGMLYLILGSVGVSLLCTVFAGIFFVIYKRYQLKRARFNVDASDKRLSQSPRSLHHKMEMDHTVRFSDTLTYSVNIYKSCSDLRSPDFYDQYGSIDSKTNSPKALTNAKVKEKKNLSNWGSNSFKGNHQDTWLGNASISGEEINTLTNVNTINSFKNDTTEQEEECLNPLFRENQYIPRLGKSTIREENIPVPSSCPPTPAITNDVLRRMDDLISKPFSSSIPNISTKPRANLDCTCSTIPSTPFTNKTAAATTATVNSDVSSPSYTTTTTSSNTASQRVAPRTATSAENLCLTRITFLDLRVWSRLAKALPYRPLVQPTGKQKPA</sequence>
<comment type="caution">
    <text evidence="4">The sequence shown here is derived from an EMBL/GenBank/DDBJ whole genome shotgun (WGS) entry which is preliminary data.</text>
</comment>
<accession>A0AAW0WVT3</accession>
<evidence type="ECO:0000313" key="5">
    <source>
        <dbReference type="Proteomes" id="UP001445076"/>
    </source>
</evidence>
<proteinExistence type="predicted"/>
<feature type="chain" id="PRO_5043866920" evidence="3">
    <location>
        <begin position="24"/>
        <end position="717"/>
    </location>
</feature>
<feature type="transmembrane region" description="Helical" evidence="2">
    <location>
        <begin position="394"/>
        <end position="419"/>
    </location>
</feature>
<evidence type="ECO:0000256" key="3">
    <source>
        <dbReference type="SAM" id="SignalP"/>
    </source>
</evidence>
<evidence type="ECO:0000256" key="1">
    <source>
        <dbReference type="SAM" id="MobiDB-lite"/>
    </source>
</evidence>
<reference evidence="4 5" key="1">
    <citation type="journal article" date="2024" name="BMC Genomics">
        <title>Genome assembly of redclaw crayfish (Cherax quadricarinatus) provides insights into its immune adaptation and hypoxia tolerance.</title>
        <authorList>
            <person name="Liu Z."/>
            <person name="Zheng J."/>
            <person name="Li H."/>
            <person name="Fang K."/>
            <person name="Wang S."/>
            <person name="He J."/>
            <person name="Zhou D."/>
            <person name="Weng S."/>
            <person name="Chi M."/>
            <person name="Gu Z."/>
            <person name="He J."/>
            <person name="Li F."/>
            <person name="Wang M."/>
        </authorList>
    </citation>
    <scope>NUCLEOTIDE SEQUENCE [LARGE SCALE GENOMIC DNA]</scope>
    <source>
        <strain evidence="4">ZL_2023a</strain>
    </source>
</reference>
<feature type="compositionally biased region" description="Low complexity" evidence="1">
    <location>
        <begin position="35"/>
        <end position="49"/>
    </location>
</feature>
<keyword evidence="3" id="KW-0732">Signal</keyword>
<feature type="signal peptide" evidence="3">
    <location>
        <begin position="1"/>
        <end position="23"/>
    </location>
</feature>
<dbReference type="Proteomes" id="UP001445076">
    <property type="component" value="Unassembled WGS sequence"/>
</dbReference>
<dbReference type="EMBL" id="JARKIK010000061">
    <property type="protein sequence ID" value="KAK8731494.1"/>
    <property type="molecule type" value="Genomic_DNA"/>
</dbReference>
<keyword evidence="5" id="KW-1185">Reference proteome</keyword>
<organism evidence="4 5">
    <name type="scientific">Cherax quadricarinatus</name>
    <name type="common">Australian red claw crayfish</name>
    <dbReference type="NCBI Taxonomy" id="27406"/>
    <lineage>
        <taxon>Eukaryota</taxon>
        <taxon>Metazoa</taxon>
        <taxon>Ecdysozoa</taxon>
        <taxon>Arthropoda</taxon>
        <taxon>Crustacea</taxon>
        <taxon>Multicrustacea</taxon>
        <taxon>Malacostraca</taxon>
        <taxon>Eumalacostraca</taxon>
        <taxon>Eucarida</taxon>
        <taxon>Decapoda</taxon>
        <taxon>Pleocyemata</taxon>
        <taxon>Astacidea</taxon>
        <taxon>Parastacoidea</taxon>
        <taxon>Parastacidae</taxon>
        <taxon>Cherax</taxon>
    </lineage>
</organism>
<protein>
    <submittedName>
        <fullName evidence="4">Uncharacterized protein</fullName>
    </submittedName>
</protein>
<evidence type="ECO:0000313" key="4">
    <source>
        <dbReference type="EMBL" id="KAK8731494.1"/>
    </source>
</evidence>
<feature type="non-terminal residue" evidence="4">
    <location>
        <position position="1"/>
    </location>
</feature>
<gene>
    <name evidence="4" type="ORF">OTU49_007635</name>
</gene>
<feature type="region of interest" description="Disordered" evidence="1">
    <location>
        <begin position="28"/>
        <end position="57"/>
    </location>
</feature>
<dbReference type="AlphaFoldDB" id="A0AAW0WVT3"/>
<evidence type="ECO:0000256" key="2">
    <source>
        <dbReference type="SAM" id="Phobius"/>
    </source>
</evidence>
<feature type="compositionally biased region" description="Low complexity" evidence="1">
    <location>
        <begin position="649"/>
        <end position="668"/>
    </location>
</feature>